<dbReference type="PROSITE" id="PS50262">
    <property type="entry name" value="G_PROTEIN_RECEP_F1_2"/>
    <property type="match status" value="1"/>
</dbReference>
<dbReference type="InterPro" id="IPR017452">
    <property type="entry name" value="GPCR_Rhodpsn_7TM"/>
</dbReference>
<accession>A0A2T7PQM5</accession>
<evidence type="ECO:0000256" key="5">
    <source>
        <dbReference type="SAM" id="MobiDB-lite"/>
    </source>
</evidence>
<keyword evidence="2 6" id="KW-0812">Transmembrane</keyword>
<dbReference type="SUPFAM" id="SSF81321">
    <property type="entry name" value="Family A G protein-coupled receptor-like"/>
    <property type="match status" value="1"/>
</dbReference>
<evidence type="ECO:0000256" key="2">
    <source>
        <dbReference type="ARBA" id="ARBA00022692"/>
    </source>
</evidence>
<keyword evidence="3 6" id="KW-1133">Transmembrane helix</keyword>
<evidence type="ECO:0000313" key="8">
    <source>
        <dbReference type="EMBL" id="PVD35736.1"/>
    </source>
</evidence>
<gene>
    <name evidence="8" type="ORF">C0Q70_02699</name>
</gene>
<comment type="subcellular location">
    <subcellularLocation>
        <location evidence="1">Membrane</location>
    </subcellularLocation>
</comment>
<feature type="domain" description="G-protein coupled receptors family 1 profile" evidence="7">
    <location>
        <begin position="117"/>
        <end position="248"/>
    </location>
</feature>
<dbReference type="Pfam" id="PF00001">
    <property type="entry name" value="7tm_1"/>
    <property type="match status" value="1"/>
</dbReference>
<evidence type="ECO:0000256" key="6">
    <source>
        <dbReference type="SAM" id="Phobius"/>
    </source>
</evidence>
<dbReference type="PANTHER" id="PTHR46641">
    <property type="entry name" value="FMRFAMIDE RECEPTOR-RELATED"/>
    <property type="match status" value="1"/>
</dbReference>
<evidence type="ECO:0000256" key="1">
    <source>
        <dbReference type="ARBA" id="ARBA00004370"/>
    </source>
</evidence>
<organism evidence="8 9">
    <name type="scientific">Pomacea canaliculata</name>
    <name type="common">Golden apple snail</name>
    <dbReference type="NCBI Taxonomy" id="400727"/>
    <lineage>
        <taxon>Eukaryota</taxon>
        <taxon>Metazoa</taxon>
        <taxon>Spiralia</taxon>
        <taxon>Lophotrochozoa</taxon>
        <taxon>Mollusca</taxon>
        <taxon>Gastropoda</taxon>
        <taxon>Caenogastropoda</taxon>
        <taxon>Architaenioglossa</taxon>
        <taxon>Ampullarioidea</taxon>
        <taxon>Ampullariidae</taxon>
        <taxon>Pomacea</taxon>
    </lineage>
</organism>
<dbReference type="InterPro" id="IPR000276">
    <property type="entry name" value="GPCR_Rhodpsn"/>
</dbReference>
<dbReference type="STRING" id="400727.A0A2T7PQM5"/>
<evidence type="ECO:0000256" key="4">
    <source>
        <dbReference type="ARBA" id="ARBA00023136"/>
    </source>
</evidence>
<feature type="region of interest" description="Disordered" evidence="5">
    <location>
        <begin position="1"/>
        <end position="29"/>
    </location>
</feature>
<sequence>MTRKDFGLNPAVLGQSSWTPTSSPPSTPSPTLLLSDGAIVNATSSPYDRFLATTLTSEAGWGRDLLNITSTDSSSVVWCRNESAMPHEETFVEFYETARFVTGLILYPCICIPGLLGNALTLIVLWERNMRTSTNAFLSALAVSDSIKLINDLLYFLSILLLRTDDTIGNRAYGYLYPYAHFIFSMSVCVSSWLTVSVAVERYIMVCHPTRARHLCSRQRAVTVCVAVFVIMTTLALPSALRYGGRNH</sequence>
<dbReference type="Proteomes" id="UP000245119">
    <property type="component" value="Linkage Group LG2"/>
</dbReference>
<feature type="transmembrane region" description="Helical" evidence="6">
    <location>
        <begin position="221"/>
        <end position="241"/>
    </location>
</feature>
<reference evidence="8 9" key="1">
    <citation type="submission" date="2018-04" db="EMBL/GenBank/DDBJ databases">
        <title>The genome of golden apple snail Pomacea canaliculata provides insight into stress tolerance and invasive adaptation.</title>
        <authorList>
            <person name="Liu C."/>
            <person name="Liu B."/>
            <person name="Ren Y."/>
            <person name="Zhang Y."/>
            <person name="Wang H."/>
            <person name="Li S."/>
            <person name="Jiang F."/>
            <person name="Yin L."/>
            <person name="Zhang G."/>
            <person name="Qian W."/>
            <person name="Fan W."/>
        </authorList>
    </citation>
    <scope>NUCLEOTIDE SEQUENCE [LARGE SCALE GENOMIC DNA]</scope>
    <source>
        <strain evidence="8">SZHN2017</strain>
        <tissue evidence="8">Muscle</tissue>
    </source>
</reference>
<dbReference type="PANTHER" id="PTHR46641:SF2">
    <property type="entry name" value="FMRFAMIDE RECEPTOR"/>
    <property type="match status" value="1"/>
</dbReference>
<name>A0A2T7PQM5_POMCA</name>
<dbReference type="AlphaFoldDB" id="A0A2T7PQM5"/>
<dbReference type="GO" id="GO:0016020">
    <property type="term" value="C:membrane"/>
    <property type="evidence" value="ECO:0007669"/>
    <property type="project" value="UniProtKB-SubCell"/>
</dbReference>
<dbReference type="CDD" id="cd14978">
    <property type="entry name" value="7tmA_FMRFamide_R-like"/>
    <property type="match status" value="1"/>
</dbReference>
<keyword evidence="4 6" id="KW-0472">Membrane</keyword>
<evidence type="ECO:0000313" key="9">
    <source>
        <dbReference type="Proteomes" id="UP000245119"/>
    </source>
</evidence>
<evidence type="ECO:0000259" key="7">
    <source>
        <dbReference type="PROSITE" id="PS50262"/>
    </source>
</evidence>
<dbReference type="PRINTS" id="PR00237">
    <property type="entry name" value="GPCRRHODOPSN"/>
</dbReference>
<protein>
    <recommendedName>
        <fullName evidence="7">G-protein coupled receptors family 1 profile domain-containing protein</fullName>
    </recommendedName>
</protein>
<dbReference type="OrthoDB" id="10011262at2759"/>
<feature type="transmembrane region" description="Helical" evidence="6">
    <location>
        <begin position="182"/>
        <end position="200"/>
    </location>
</feature>
<feature type="transmembrane region" description="Helical" evidence="6">
    <location>
        <begin position="104"/>
        <end position="125"/>
    </location>
</feature>
<dbReference type="InterPro" id="IPR052954">
    <property type="entry name" value="GPCR-Ligand_Int"/>
</dbReference>
<dbReference type="EMBL" id="PZQS01000002">
    <property type="protein sequence ID" value="PVD35736.1"/>
    <property type="molecule type" value="Genomic_DNA"/>
</dbReference>
<evidence type="ECO:0000256" key="3">
    <source>
        <dbReference type="ARBA" id="ARBA00022989"/>
    </source>
</evidence>
<proteinExistence type="predicted"/>
<dbReference type="GO" id="GO:0004930">
    <property type="term" value="F:G protein-coupled receptor activity"/>
    <property type="evidence" value="ECO:0007669"/>
    <property type="project" value="InterPro"/>
</dbReference>
<comment type="caution">
    <text evidence="8">The sequence shown here is derived from an EMBL/GenBank/DDBJ whole genome shotgun (WGS) entry which is preliminary data.</text>
</comment>
<keyword evidence="9" id="KW-1185">Reference proteome</keyword>
<dbReference type="Gene3D" id="1.20.1070.10">
    <property type="entry name" value="Rhodopsin 7-helix transmembrane proteins"/>
    <property type="match status" value="1"/>
</dbReference>